<dbReference type="Gene3D" id="3.30.450.40">
    <property type="match status" value="2"/>
</dbReference>
<sequence>MPVSVQEQLLLDAFVALVGQEDKAAALQQVIDLACDVTQARRGAAYLRSNAQPSAMAHVGMTDEQLARLSPYPVVSGVRVGDRLAARDAIGALTPAPDDHAAVVVVAAVPIRTRGSTDLGTIYIAGPRSASGFSDVDLRFVEALGHQAGHAIALTPAIAESQDLLERLQVAERLRSHAVQGLRADDPLTAIDRILAVAQSTLSLDLAFVTRLHGSTQSFEFLSQDSNSFGWHPGLEMPADEGYCSYMVAGELPHVVPDCATEPIARRLPVTADARLGAYVGVPITMPDGRLYGGLCAVSHTPEAHLGGVDEEVLHVLSALVSDQLVLLERQDAERVTRLAEIQTLLAPGGLSMVAQPIVELRTGRVCGVEALARFAGHPDGPSGVFSAAAHLGLRTDFELAALSAALDLLPDVPDPLYVSLNASPVTVLDPRFGPLLAAAPADRIVLELTEHIEVPDYDDLIAALDSVRARGIRLAIDDAGSGFASLAHILTLAPDIIKLDIALTHGVDGDPARRALASALVGFAADLGALLIAEGVETHAELTTLRDLGVTCGQGFHLGRPARPATLDLTKTVYVGDERRRSRPWANGHPAAPPDFIPSQRPAV</sequence>
<dbReference type="Pfam" id="PF01590">
    <property type="entry name" value="GAF"/>
    <property type="match status" value="1"/>
</dbReference>
<evidence type="ECO:0000313" key="3">
    <source>
        <dbReference type="EMBL" id="CAA9325753.1"/>
    </source>
</evidence>
<organism evidence="3">
    <name type="scientific">uncultured Nocardioidaceae bacterium</name>
    <dbReference type="NCBI Taxonomy" id="253824"/>
    <lineage>
        <taxon>Bacteria</taxon>
        <taxon>Bacillati</taxon>
        <taxon>Actinomycetota</taxon>
        <taxon>Actinomycetes</taxon>
        <taxon>Propionibacteriales</taxon>
        <taxon>Nocardioidaceae</taxon>
        <taxon>environmental samples</taxon>
    </lineage>
</organism>
<dbReference type="SUPFAM" id="SSF55781">
    <property type="entry name" value="GAF domain-like"/>
    <property type="match status" value="2"/>
</dbReference>
<dbReference type="InterPro" id="IPR003018">
    <property type="entry name" value="GAF"/>
</dbReference>
<dbReference type="EMBL" id="CADCUD010000077">
    <property type="protein sequence ID" value="CAA9325753.1"/>
    <property type="molecule type" value="Genomic_DNA"/>
</dbReference>
<gene>
    <name evidence="3" type="ORF">AVDCRST_MAG46-1114</name>
</gene>
<dbReference type="SUPFAM" id="SSF141868">
    <property type="entry name" value="EAL domain-like"/>
    <property type="match status" value="1"/>
</dbReference>
<dbReference type="PROSITE" id="PS50883">
    <property type="entry name" value="EAL"/>
    <property type="match status" value="1"/>
</dbReference>
<dbReference type="InterPro" id="IPR035919">
    <property type="entry name" value="EAL_sf"/>
</dbReference>
<evidence type="ECO:0000259" key="2">
    <source>
        <dbReference type="PROSITE" id="PS50883"/>
    </source>
</evidence>
<accession>A0A6J4L752</accession>
<dbReference type="Pfam" id="PF13185">
    <property type="entry name" value="GAF_2"/>
    <property type="match status" value="1"/>
</dbReference>
<dbReference type="PANTHER" id="PTHR33121">
    <property type="entry name" value="CYCLIC DI-GMP PHOSPHODIESTERASE PDEF"/>
    <property type="match status" value="1"/>
</dbReference>
<dbReference type="InterPro" id="IPR050706">
    <property type="entry name" value="Cyclic-di-GMP_PDE-like"/>
</dbReference>
<dbReference type="AlphaFoldDB" id="A0A6J4L752"/>
<name>A0A6J4L752_9ACTN</name>
<dbReference type="CDD" id="cd01948">
    <property type="entry name" value="EAL"/>
    <property type="match status" value="1"/>
</dbReference>
<feature type="domain" description="EAL" evidence="2">
    <location>
        <begin position="335"/>
        <end position="576"/>
    </location>
</feature>
<dbReference type="GO" id="GO:0071111">
    <property type="term" value="F:cyclic-guanylate-specific phosphodiesterase activity"/>
    <property type="evidence" value="ECO:0007669"/>
    <property type="project" value="InterPro"/>
</dbReference>
<evidence type="ECO:0000256" key="1">
    <source>
        <dbReference type="SAM" id="MobiDB-lite"/>
    </source>
</evidence>
<dbReference type="PANTHER" id="PTHR33121:SF70">
    <property type="entry name" value="SIGNALING PROTEIN YKOW"/>
    <property type="match status" value="1"/>
</dbReference>
<dbReference type="SMART" id="SM00052">
    <property type="entry name" value="EAL"/>
    <property type="match status" value="1"/>
</dbReference>
<protein>
    <submittedName>
        <fullName evidence="3">Diguanylate cyclase/phosphodiesterase (GGDEF &amp; EAL domains) with PAS/PAC sensor(S)</fullName>
    </submittedName>
</protein>
<feature type="region of interest" description="Disordered" evidence="1">
    <location>
        <begin position="581"/>
        <end position="605"/>
    </location>
</feature>
<dbReference type="InterPro" id="IPR001633">
    <property type="entry name" value="EAL_dom"/>
</dbReference>
<reference evidence="3" key="1">
    <citation type="submission" date="2020-02" db="EMBL/GenBank/DDBJ databases">
        <authorList>
            <person name="Meier V. D."/>
        </authorList>
    </citation>
    <scope>NUCLEOTIDE SEQUENCE</scope>
    <source>
        <strain evidence="3">AVDCRST_MAG46</strain>
    </source>
</reference>
<dbReference type="SMART" id="SM00065">
    <property type="entry name" value="GAF"/>
    <property type="match status" value="2"/>
</dbReference>
<proteinExistence type="predicted"/>
<dbReference type="InterPro" id="IPR029016">
    <property type="entry name" value="GAF-like_dom_sf"/>
</dbReference>
<dbReference type="Pfam" id="PF00563">
    <property type="entry name" value="EAL"/>
    <property type="match status" value="1"/>
</dbReference>
<dbReference type="Gene3D" id="3.20.20.450">
    <property type="entry name" value="EAL domain"/>
    <property type="match status" value="1"/>
</dbReference>